<dbReference type="AlphaFoldDB" id="A0A848J0N9"/>
<dbReference type="InterPro" id="IPR036249">
    <property type="entry name" value="Thioredoxin-like_sf"/>
</dbReference>
<keyword evidence="2" id="KW-0732">Signal</keyword>
<name>A0A848J0N9_9BACT</name>
<dbReference type="SUPFAM" id="SSF52833">
    <property type="entry name" value="Thioredoxin-like"/>
    <property type="match status" value="1"/>
</dbReference>
<reference evidence="3 4" key="1">
    <citation type="submission" date="2020-04" db="EMBL/GenBank/DDBJ databases">
        <title>Flammeovirgaceae bacterium KN852 isolated from deep sea.</title>
        <authorList>
            <person name="Zhang D.-C."/>
        </authorList>
    </citation>
    <scope>NUCLEOTIDE SEQUENCE [LARGE SCALE GENOMIC DNA]</scope>
    <source>
        <strain evidence="3 4">KN852</strain>
    </source>
</reference>
<keyword evidence="4" id="KW-1185">Reference proteome</keyword>
<feature type="chain" id="PRO_5032599877" description="Thioredoxin" evidence="2">
    <location>
        <begin position="19"/>
        <end position="297"/>
    </location>
</feature>
<dbReference type="RefSeq" id="WP_169684395.1">
    <property type="nucleotide sequence ID" value="NZ_JABBNU010000011.1"/>
</dbReference>
<feature type="repeat" description="TPR" evidence="1">
    <location>
        <begin position="249"/>
        <end position="282"/>
    </location>
</feature>
<evidence type="ECO:0000256" key="1">
    <source>
        <dbReference type="PROSITE-ProRule" id="PRU00339"/>
    </source>
</evidence>
<dbReference type="Gene3D" id="1.25.40.10">
    <property type="entry name" value="Tetratricopeptide repeat domain"/>
    <property type="match status" value="1"/>
</dbReference>
<accession>A0A848J0N9</accession>
<evidence type="ECO:0000313" key="4">
    <source>
        <dbReference type="Proteomes" id="UP000559010"/>
    </source>
</evidence>
<proteinExistence type="predicted"/>
<sequence length="297" mass="34483">MKKLLTLTLILFSLPIISQENLTYTNEKGEKHLIGEIPIKMLETDTTYSFWYLSSAEEFTLSEKDTEWASKLNDTKVEIYFGSWCGDSQNYVPKFIKLWRELGLKESNLKLIALYDNGVEGKYKQGPNQEEKGLKIHRVPTFIFRNNENEIARIVEYPVNDLETDLAQIALGYPSNPNYRAANYMLDLFENNTLEEIDNERRKHVIECYYKSGKSRELNTLGYVLLDAGRIDEALTVFLFNTFIFPYEPNVYDSYAEANMIAGNYDIAKQFYNKVLELDADNENAKSKLEELENMNP</sequence>
<gene>
    <name evidence="3" type="ORF">HH304_17090</name>
</gene>
<evidence type="ECO:0000313" key="3">
    <source>
        <dbReference type="EMBL" id="NMM50127.1"/>
    </source>
</evidence>
<protein>
    <recommendedName>
        <fullName evidence="5">Thioredoxin</fullName>
    </recommendedName>
</protein>
<dbReference type="InterPro" id="IPR019734">
    <property type="entry name" value="TPR_rpt"/>
</dbReference>
<dbReference type="Gene3D" id="3.40.30.10">
    <property type="entry name" value="Glutaredoxin"/>
    <property type="match status" value="1"/>
</dbReference>
<dbReference type="Proteomes" id="UP000559010">
    <property type="component" value="Unassembled WGS sequence"/>
</dbReference>
<organism evidence="3 4">
    <name type="scientific">Marinigracilibium pacificum</name>
    <dbReference type="NCBI Taxonomy" id="2729599"/>
    <lineage>
        <taxon>Bacteria</taxon>
        <taxon>Pseudomonadati</taxon>
        <taxon>Bacteroidota</taxon>
        <taxon>Cytophagia</taxon>
        <taxon>Cytophagales</taxon>
        <taxon>Flammeovirgaceae</taxon>
        <taxon>Marinigracilibium</taxon>
    </lineage>
</organism>
<keyword evidence="1" id="KW-0802">TPR repeat</keyword>
<comment type="caution">
    <text evidence="3">The sequence shown here is derived from an EMBL/GenBank/DDBJ whole genome shotgun (WGS) entry which is preliminary data.</text>
</comment>
<dbReference type="SUPFAM" id="SSF48452">
    <property type="entry name" value="TPR-like"/>
    <property type="match status" value="1"/>
</dbReference>
<evidence type="ECO:0000256" key="2">
    <source>
        <dbReference type="SAM" id="SignalP"/>
    </source>
</evidence>
<feature type="signal peptide" evidence="2">
    <location>
        <begin position="1"/>
        <end position="18"/>
    </location>
</feature>
<dbReference type="InterPro" id="IPR011990">
    <property type="entry name" value="TPR-like_helical_dom_sf"/>
</dbReference>
<evidence type="ECO:0008006" key="5">
    <source>
        <dbReference type="Google" id="ProtNLM"/>
    </source>
</evidence>
<dbReference type="EMBL" id="JABBNU010000011">
    <property type="protein sequence ID" value="NMM50127.1"/>
    <property type="molecule type" value="Genomic_DNA"/>
</dbReference>
<dbReference type="PROSITE" id="PS50005">
    <property type="entry name" value="TPR"/>
    <property type="match status" value="1"/>
</dbReference>